<organism evidence="1 2">
    <name type="scientific">Arabis nemorensis</name>
    <dbReference type="NCBI Taxonomy" id="586526"/>
    <lineage>
        <taxon>Eukaryota</taxon>
        <taxon>Viridiplantae</taxon>
        <taxon>Streptophyta</taxon>
        <taxon>Embryophyta</taxon>
        <taxon>Tracheophyta</taxon>
        <taxon>Spermatophyta</taxon>
        <taxon>Magnoliopsida</taxon>
        <taxon>eudicotyledons</taxon>
        <taxon>Gunneridae</taxon>
        <taxon>Pentapetalae</taxon>
        <taxon>rosids</taxon>
        <taxon>malvids</taxon>
        <taxon>Brassicales</taxon>
        <taxon>Brassicaceae</taxon>
        <taxon>Arabideae</taxon>
        <taxon>Arabis</taxon>
    </lineage>
</organism>
<accession>A0A565BDU1</accession>
<proteinExistence type="predicted"/>
<comment type="caution">
    <text evidence="1">The sequence shown here is derived from an EMBL/GenBank/DDBJ whole genome shotgun (WGS) entry which is preliminary data.</text>
</comment>
<dbReference type="EMBL" id="CABITT030000003">
    <property type="protein sequence ID" value="VVA99763.1"/>
    <property type="molecule type" value="Genomic_DNA"/>
</dbReference>
<sequence>MDRFWNEYWTPDRSQEEDPLYTTVPLQTVFGSLRMGMAGAPLAPYQSVSSRQGISAAEVLSVPLKTVSGEQGMSMAGASSESDTMGIGAYIARQNASRGYPVRSLEEQGFGEGIESSRRMDDFGTNPVTHGNDAGWYGRGMTQEKTSRWPYGSAGDEYGFSAPRGRGNIDMELDHHRTLGPTVAFTGSMDTGRMLVLMRLDISRDTVPLTRVW</sequence>
<dbReference type="Proteomes" id="UP000489600">
    <property type="component" value="Unassembled WGS sequence"/>
</dbReference>
<gene>
    <name evidence="1" type="ORF">ANE_LOCUS10208</name>
</gene>
<dbReference type="AlphaFoldDB" id="A0A565BDU1"/>
<evidence type="ECO:0000313" key="2">
    <source>
        <dbReference type="Proteomes" id="UP000489600"/>
    </source>
</evidence>
<evidence type="ECO:0000313" key="1">
    <source>
        <dbReference type="EMBL" id="VVA99763.1"/>
    </source>
</evidence>
<keyword evidence="2" id="KW-1185">Reference proteome</keyword>
<name>A0A565BDU1_9BRAS</name>
<protein>
    <submittedName>
        <fullName evidence="1">Uncharacterized protein</fullName>
    </submittedName>
</protein>
<reference evidence="1" key="1">
    <citation type="submission" date="2019-07" db="EMBL/GenBank/DDBJ databases">
        <authorList>
            <person name="Dittberner H."/>
        </authorList>
    </citation>
    <scope>NUCLEOTIDE SEQUENCE [LARGE SCALE GENOMIC DNA]</scope>
</reference>